<keyword evidence="3" id="KW-0862">Zinc</keyword>
<comment type="caution">
    <text evidence="7">The sequence shown here is derived from an EMBL/GenBank/DDBJ whole genome shotgun (WGS) entry which is preliminary data.</text>
</comment>
<protein>
    <recommendedName>
        <fullName evidence="6">DNL-type domain-containing protein</fullName>
    </recommendedName>
</protein>
<dbReference type="GO" id="GO:0050821">
    <property type="term" value="P:protein stabilization"/>
    <property type="evidence" value="ECO:0007669"/>
    <property type="project" value="TreeGrafter"/>
</dbReference>
<name>A0AAD4HYZ0_9PEZI</name>
<feature type="region of interest" description="Disordered" evidence="5">
    <location>
        <begin position="180"/>
        <end position="230"/>
    </location>
</feature>
<dbReference type="GO" id="GO:0030150">
    <property type="term" value="P:protein import into mitochondrial matrix"/>
    <property type="evidence" value="ECO:0007669"/>
    <property type="project" value="TreeGrafter"/>
</dbReference>
<evidence type="ECO:0000259" key="6">
    <source>
        <dbReference type="PROSITE" id="PS51501"/>
    </source>
</evidence>
<proteinExistence type="predicted"/>
<evidence type="ECO:0000256" key="3">
    <source>
        <dbReference type="ARBA" id="ARBA00022833"/>
    </source>
</evidence>
<dbReference type="PROSITE" id="PS51501">
    <property type="entry name" value="ZF_DNL"/>
    <property type="match status" value="1"/>
</dbReference>
<feature type="compositionally biased region" description="Basic and acidic residues" evidence="5">
    <location>
        <begin position="194"/>
        <end position="206"/>
    </location>
</feature>
<keyword evidence="2 4" id="KW-0863">Zinc-finger</keyword>
<dbReference type="EMBL" id="JAHCVI010000001">
    <property type="protein sequence ID" value="KAG7292714.1"/>
    <property type="molecule type" value="Genomic_DNA"/>
</dbReference>
<evidence type="ECO:0000256" key="2">
    <source>
        <dbReference type="ARBA" id="ARBA00022771"/>
    </source>
</evidence>
<dbReference type="GO" id="GO:0051087">
    <property type="term" value="F:protein-folding chaperone binding"/>
    <property type="evidence" value="ECO:0007669"/>
    <property type="project" value="TreeGrafter"/>
</dbReference>
<dbReference type="GO" id="GO:0006457">
    <property type="term" value="P:protein folding"/>
    <property type="evidence" value="ECO:0007669"/>
    <property type="project" value="TreeGrafter"/>
</dbReference>
<feature type="compositionally biased region" description="Basic and acidic residues" evidence="5">
    <location>
        <begin position="221"/>
        <end position="230"/>
    </location>
</feature>
<organism evidence="7 8">
    <name type="scientific">Staphylotrichum longicolle</name>
    <dbReference type="NCBI Taxonomy" id="669026"/>
    <lineage>
        <taxon>Eukaryota</taxon>
        <taxon>Fungi</taxon>
        <taxon>Dikarya</taxon>
        <taxon>Ascomycota</taxon>
        <taxon>Pezizomycotina</taxon>
        <taxon>Sordariomycetes</taxon>
        <taxon>Sordariomycetidae</taxon>
        <taxon>Sordariales</taxon>
        <taxon>Chaetomiaceae</taxon>
        <taxon>Staphylotrichum</taxon>
    </lineage>
</organism>
<dbReference type="InterPro" id="IPR007853">
    <property type="entry name" value="Znf_DNL-typ"/>
</dbReference>
<feature type="compositionally biased region" description="Low complexity" evidence="5">
    <location>
        <begin position="9"/>
        <end position="45"/>
    </location>
</feature>
<evidence type="ECO:0000256" key="5">
    <source>
        <dbReference type="SAM" id="MobiDB-lite"/>
    </source>
</evidence>
<keyword evidence="8" id="KW-1185">Reference proteome</keyword>
<dbReference type="Proteomes" id="UP001197093">
    <property type="component" value="Unassembled WGS sequence"/>
</dbReference>
<feature type="domain" description="DNL-type" evidence="6">
    <location>
        <begin position="101"/>
        <end position="196"/>
    </location>
</feature>
<evidence type="ECO:0000256" key="1">
    <source>
        <dbReference type="ARBA" id="ARBA00022723"/>
    </source>
</evidence>
<reference evidence="7" key="1">
    <citation type="submission" date="2023-02" db="EMBL/GenBank/DDBJ databases">
        <authorList>
            <person name="Palmer J.M."/>
        </authorList>
    </citation>
    <scope>NUCLEOTIDE SEQUENCE</scope>
    <source>
        <strain evidence="7">FW57</strain>
    </source>
</reference>
<sequence length="230" mass="25209">MASKRTFTSIPSLARLASSAATRAPAARTRQRSPVSVSISSTTIRLAHGIPRPRNPSPFQQNQQQQQQPEPATATTPPSSPPSSTSESPSPNQQPAKPNVAQQPHYELTFTCRPCGSRSRHRVSKQGYHHGSILIACPGCTNRHVISDHLRIFGDTAMTIEDILRDKGELIKKGTLGEEGDLEFWDDGTSTPREPWEERAEKKKGGEEEDLPPGATFKSVRPGEKGKQEE</sequence>
<evidence type="ECO:0000313" key="7">
    <source>
        <dbReference type="EMBL" id="KAG7292714.1"/>
    </source>
</evidence>
<dbReference type="AlphaFoldDB" id="A0AAD4HYZ0"/>
<feature type="region of interest" description="Disordered" evidence="5">
    <location>
        <begin position="1"/>
        <end position="102"/>
    </location>
</feature>
<dbReference type="GO" id="GO:0005739">
    <property type="term" value="C:mitochondrion"/>
    <property type="evidence" value="ECO:0007669"/>
    <property type="project" value="TreeGrafter"/>
</dbReference>
<gene>
    <name evidence="7" type="ORF">NEMBOFW57_002753</name>
</gene>
<dbReference type="PANTHER" id="PTHR20922:SF13">
    <property type="entry name" value="DNL-TYPE ZINC FINGER PROTEIN"/>
    <property type="match status" value="1"/>
</dbReference>
<dbReference type="PANTHER" id="PTHR20922">
    <property type="entry name" value="DNL-TYPE ZINC FINGER PROTEIN"/>
    <property type="match status" value="1"/>
</dbReference>
<accession>A0AAD4HYZ0</accession>
<evidence type="ECO:0000256" key="4">
    <source>
        <dbReference type="PROSITE-ProRule" id="PRU00834"/>
    </source>
</evidence>
<feature type="compositionally biased region" description="Low complexity" evidence="5">
    <location>
        <begin position="57"/>
        <end position="95"/>
    </location>
</feature>
<dbReference type="InterPro" id="IPR024158">
    <property type="entry name" value="Mt_import_TIM15"/>
</dbReference>
<evidence type="ECO:0000313" key="8">
    <source>
        <dbReference type="Proteomes" id="UP001197093"/>
    </source>
</evidence>
<keyword evidence="1" id="KW-0479">Metal-binding</keyword>
<dbReference type="GO" id="GO:0008270">
    <property type="term" value="F:zinc ion binding"/>
    <property type="evidence" value="ECO:0007669"/>
    <property type="project" value="UniProtKB-KW"/>
</dbReference>
<dbReference type="Pfam" id="PF05180">
    <property type="entry name" value="zf-DNL"/>
    <property type="match status" value="1"/>
</dbReference>